<feature type="transmembrane region" description="Helical" evidence="13">
    <location>
        <begin position="295"/>
        <end position="317"/>
    </location>
</feature>
<reference evidence="16 17" key="1">
    <citation type="submission" date="2019-03" db="EMBL/GenBank/DDBJ databases">
        <title>Draft genome of Gammaproteobacteria bacterium LSUCC0057, a member of the SAR92 clade.</title>
        <authorList>
            <person name="Lanclos V.C."/>
            <person name="Doiron C."/>
            <person name="Henson M.W."/>
            <person name="Thrash J.C."/>
        </authorList>
    </citation>
    <scope>NUCLEOTIDE SEQUENCE [LARGE SCALE GENOMIC DNA]</scope>
    <source>
        <strain evidence="16 17">LSUCC0057</strain>
    </source>
</reference>
<evidence type="ECO:0000259" key="14">
    <source>
        <dbReference type="Pfam" id="PF02687"/>
    </source>
</evidence>
<evidence type="ECO:0000256" key="7">
    <source>
        <dbReference type="ARBA" id="ARBA00022618"/>
    </source>
</evidence>
<evidence type="ECO:0000313" key="17">
    <source>
        <dbReference type="Proteomes" id="UP000298133"/>
    </source>
</evidence>
<keyword evidence="11 12" id="KW-0131">Cell cycle</keyword>
<dbReference type="Pfam" id="PF18075">
    <property type="entry name" value="FtsX_ECD"/>
    <property type="match status" value="1"/>
</dbReference>
<feature type="transmembrane region" description="Helical" evidence="13">
    <location>
        <begin position="252"/>
        <end position="275"/>
    </location>
</feature>
<dbReference type="InterPro" id="IPR004513">
    <property type="entry name" value="FtsX"/>
</dbReference>
<feature type="transmembrane region" description="Helical" evidence="13">
    <location>
        <begin position="199"/>
        <end position="219"/>
    </location>
</feature>
<evidence type="ECO:0000259" key="15">
    <source>
        <dbReference type="Pfam" id="PF18075"/>
    </source>
</evidence>
<gene>
    <name evidence="16" type="ORF">E3W66_06995</name>
</gene>
<protein>
    <recommendedName>
        <fullName evidence="4 12">Cell division protein FtsX</fullName>
    </recommendedName>
</protein>
<dbReference type="Proteomes" id="UP000298133">
    <property type="component" value="Unassembled WGS sequence"/>
</dbReference>
<feature type="domain" description="ABC3 transporter permease C-terminal" evidence="14">
    <location>
        <begin position="203"/>
        <end position="321"/>
    </location>
</feature>
<evidence type="ECO:0000256" key="9">
    <source>
        <dbReference type="ARBA" id="ARBA00022989"/>
    </source>
</evidence>
<dbReference type="NCBIfam" id="TIGR00439">
    <property type="entry name" value="FtsX_Gneg"/>
    <property type="match status" value="1"/>
</dbReference>
<comment type="subcellular location">
    <subcellularLocation>
        <location evidence="1">Cell inner membrane</location>
        <topology evidence="1">Multi-pass membrane protein</topology>
    </subcellularLocation>
</comment>
<dbReference type="Pfam" id="PF02687">
    <property type="entry name" value="FtsX"/>
    <property type="match status" value="1"/>
</dbReference>
<keyword evidence="10 12" id="KW-0472">Membrane</keyword>
<dbReference type="GO" id="GO:0005886">
    <property type="term" value="C:plasma membrane"/>
    <property type="evidence" value="ECO:0007669"/>
    <property type="project" value="UniProtKB-SubCell"/>
</dbReference>
<keyword evidence="7 12" id="KW-0132">Cell division</keyword>
<comment type="caution">
    <text evidence="16">The sequence shown here is derived from an EMBL/GenBank/DDBJ whole genome shotgun (WGS) entry which is preliminary data.</text>
</comment>
<comment type="similarity">
    <text evidence="2 12">Belongs to the ABC-4 integral membrane protein family. FtsX subfamily.</text>
</comment>
<dbReference type="AlphaFoldDB" id="A0A4Y8UGN8"/>
<keyword evidence="6 12" id="KW-0997">Cell inner membrane</keyword>
<keyword evidence="5 12" id="KW-1003">Cell membrane</keyword>
<dbReference type="GO" id="GO:0051301">
    <property type="term" value="P:cell division"/>
    <property type="evidence" value="ECO:0007669"/>
    <property type="project" value="UniProtKB-KW"/>
</dbReference>
<evidence type="ECO:0000256" key="11">
    <source>
        <dbReference type="ARBA" id="ARBA00023306"/>
    </source>
</evidence>
<dbReference type="PIRSF" id="PIRSF003097">
    <property type="entry name" value="FtsX"/>
    <property type="match status" value="1"/>
</dbReference>
<proteinExistence type="inferred from homology"/>
<sequence>MSRPTAAPRRHQARSNRLRGYFGHHLASLRQSLRRLWSDRLQSALTATVVAIAIAVPAALYLTVENVALLAPPLQQPARLSVYAKTAASETQLQQLQQQLQAHPQVQTVSYTSAAQGLAQLAQSASFAAALDGLPSNPLPALFELSLALESVDGDSTALAERLEHLRAELQALPVVAEVELDTLWLQRLHAMLRLARQLLAAAAALLLLGVVVVIGNSVKMAIEQRREEIVVIKWVGGTDAYVRRPFLYAGALYGVCGALLALLALLSMTAVVNVSASELATLYQSQFQLRGPQWMESLLLLLASAALGALSAYFAVSRQLHAITPE</sequence>
<accession>A0A4Y8UGN8</accession>
<evidence type="ECO:0000256" key="2">
    <source>
        <dbReference type="ARBA" id="ARBA00007379"/>
    </source>
</evidence>
<evidence type="ECO:0000256" key="3">
    <source>
        <dbReference type="ARBA" id="ARBA00011160"/>
    </source>
</evidence>
<dbReference type="Gene3D" id="3.30.70.3040">
    <property type="match status" value="1"/>
</dbReference>
<evidence type="ECO:0000256" key="8">
    <source>
        <dbReference type="ARBA" id="ARBA00022692"/>
    </source>
</evidence>
<dbReference type="InterPro" id="IPR040690">
    <property type="entry name" value="FtsX_ECD"/>
</dbReference>
<dbReference type="InterPro" id="IPR047590">
    <property type="entry name" value="FtsX_proteobact-type"/>
</dbReference>
<evidence type="ECO:0000256" key="10">
    <source>
        <dbReference type="ARBA" id="ARBA00023136"/>
    </source>
</evidence>
<evidence type="ECO:0000256" key="4">
    <source>
        <dbReference type="ARBA" id="ARBA00021907"/>
    </source>
</evidence>
<dbReference type="PANTHER" id="PTHR47755">
    <property type="entry name" value="CELL DIVISION PROTEIN FTSX"/>
    <property type="match status" value="1"/>
</dbReference>
<dbReference type="InterPro" id="IPR003838">
    <property type="entry name" value="ABC3_permease_C"/>
</dbReference>
<evidence type="ECO:0000256" key="1">
    <source>
        <dbReference type="ARBA" id="ARBA00004429"/>
    </source>
</evidence>
<evidence type="ECO:0000256" key="5">
    <source>
        <dbReference type="ARBA" id="ARBA00022475"/>
    </source>
</evidence>
<evidence type="ECO:0000313" key="16">
    <source>
        <dbReference type="EMBL" id="TFH67985.1"/>
    </source>
</evidence>
<dbReference type="GO" id="GO:0032153">
    <property type="term" value="C:cell division site"/>
    <property type="evidence" value="ECO:0007669"/>
    <property type="project" value="TreeGrafter"/>
</dbReference>
<comment type="function">
    <text evidence="12">Part of the ABC transporter FtsEX involved in cellular division.</text>
</comment>
<feature type="domain" description="FtsX extracellular" evidence="15">
    <location>
        <begin position="80"/>
        <end position="179"/>
    </location>
</feature>
<keyword evidence="17" id="KW-1185">Reference proteome</keyword>
<name>A0A4Y8UGN8_9GAMM</name>
<dbReference type="PANTHER" id="PTHR47755:SF1">
    <property type="entry name" value="CELL DIVISION PROTEIN FTSX"/>
    <property type="match status" value="1"/>
</dbReference>
<comment type="subunit">
    <text evidence="3">Forms a membrane-associated complex with FtsE.</text>
</comment>
<organism evidence="16 17">
    <name type="scientific">Gammaproteobacteria bacterium LSUCC0057</name>
    <dbReference type="NCBI Taxonomy" id="2559237"/>
    <lineage>
        <taxon>Bacteria</taxon>
        <taxon>Pseudomonadati</taxon>
        <taxon>Pseudomonadota</taxon>
        <taxon>Gammaproteobacteria</taxon>
        <taxon>Cellvibrionales</taxon>
        <taxon>Porticoccaceae</taxon>
        <taxon>SAR92 clade</taxon>
    </lineage>
</organism>
<keyword evidence="9 13" id="KW-1133">Transmembrane helix</keyword>
<evidence type="ECO:0000256" key="13">
    <source>
        <dbReference type="SAM" id="Phobius"/>
    </source>
</evidence>
<evidence type="ECO:0000256" key="12">
    <source>
        <dbReference type="PIRNR" id="PIRNR003097"/>
    </source>
</evidence>
<keyword evidence="8 13" id="KW-0812">Transmembrane</keyword>
<feature type="transmembrane region" description="Helical" evidence="13">
    <location>
        <begin position="44"/>
        <end position="64"/>
    </location>
</feature>
<dbReference type="EMBL" id="SPIA01000002">
    <property type="protein sequence ID" value="TFH67985.1"/>
    <property type="molecule type" value="Genomic_DNA"/>
</dbReference>
<evidence type="ECO:0000256" key="6">
    <source>
        <dbReference type="ARBA" id="ARBA00022519"/>
    </source>
</evidence>
<dbReference type="OrthoDB" id="9813411at2"/>